<reference evidence="1 2" key="1">
    <citation type="submission" date="2019-09" db="EMBL/GenBank/DDBJ databases">
        <authorList>
            <person name="Chandra G."/>
            <person name="Truman W A."/>
        </authorList>
    </citation>
    <scope>NUCLEOTIDE SEQUENCE [LARGE SCALE GENOMIC DNA]</scope>
    <source>
        <strain evidence="1">PS691</strain>
    </source>
</reference>
<dbReference type="AlphaFoldDB" id="A0A5E7CHH8"/>
<sequence length="60" mass="6298">MSIGDCAPLWRGGLPPLGRAAALKSAVAVFQVQRISRFYDCCAAERGQAPSPQGTCAIFS</sequence>
<dbReference type="Proteomes" id="UP000337909">
    <property type="component" value="Unassembled WGS sequence"/>
</dbReference>
<proteinExistence type="predicted"/>
<evidence type="ECO:0000313" key="1">
    <source>
        <dbReference type="EMBL" id="VVO04419.1"/>
    </source>
</evidence>
<gene>
    <name evidence="1" type="ORF">PS691_02885</name>
</gene>
<organism evidence="1 2">
    <name type="scientific">Pseudomonas fluorescens</name>
    <dbReference type="NCBI Taxonomy" id="294"/>
    <lineage>
        <taxon>Bacteria</taxon>
        <taxon>Pseudomonadati</taxon>
        <taxon>Pseudomonadota</taxon>
        <taxon>Gammaproteobacteria</taxon>
        <taxon>Pseudomonadales</taxon>
        <taxon>Pseudomonadaceae</taxon>
        <taxon>Pseudomonas</taxon>
    </lineage>
</organism>
<protein>
    <submittedName>
        <fullName evidence="1">Uncharacterized protein</fullName>
    </submittedName>
</protein>
<name>A0A5E7CHH8_PSEFL</name>
<accession>A0A5E7CHH8</accession>
<evidence type="ECO:0000313" key="2">
    <source>
        <dbReference type="Proteomes" id="UP000337909"/>
    </source>
</evidence>
<dbReference type="EMBL" id="CABVHQ010000026">
    <property type="protein sequence ID" value="VVO04419.1"/>
    <property type="molecule type" value="Genomic_DNA"/>
</dbReference>